<evidence type="ECO:0000313" key="2">
    <source>
        <dbReference type="Proteomes" id="UP000194664"/>
    </source>
</evidence>
<sequence>MKRLEGVEMLNLVANFFKKPKTEHIIEDEVVTIIPLVRPAPLTEIELAEIEVNARLRHALHDETPV</sequence>
<proteinExistence type="predicted"/>
<evidence type="ECO:0000313" key="1">
    <source>
        <dbReference type="EMBL" id="OUD10948.1"/>
    </source>
</evidence>
<name>A0A251X3J4_9RHOB</name>
<keyword evidence="2" id="KW-1185">Reference proteome</keyword>
<protein>
    <submittedName>
        <fullName evidence="1">Uncharacterized protein</fullName>
    </submittedName>
</protein>
<comment type="caution">
    <text evidence="1">The sequence shown here is derived from an EMBL/GenBank/DDBJ whole genome shotgun (WGS) entry which is preliminary data.</text>
</comment>
<gene>
    <name evidence="1" type="ORF">BVC71_05655</name>
</gene>
<dbReference type="AlphaFoldDB" id="A0A251X3J4"/>
<dbReference type="EMBL" id="MSPP01000001">
    <property type="protein sequence ID" value="OUD10948.1"/>
    <property type="molecule type" value="Genomic_DNA"/>
</dbReference>
<organism evidence="1 2">
    <name type="scientific">Marivivens niveibacter</name>
    <dbReference type="NCBI Taxonomy" id="1930667"/>
    <lineage>
        <taxon>Bacteria</taxon>
        <taxon>Pseudomonadati</taxon>
        <taxon>Pseudomonadota</taxon>
        <taxon>Alphaproteobacteria</taxon>
        <taxon>Rhodobacterales</taxon>
        <taxon>Paracoccaceae</taxon>
        <taxon>Marivivens group</taxon>
        <taxon>Marivivens</taxon>
    </lineage>
</organism>
<reference evidence="1 2" key="1">
    <citation type="submission" date="2016-12" db="EMBL/GenBank/DDBJ databases">
        <title>The draft genome sequence of HSLHS2.</title>
        <authorList>
            <person name="Hu D."/>
            <person name="Wang L."/>
            <person name="Shao Z."/>
        </authorList>
    </citation>
    <scope>NUCLEOTIDE SEQUENCE [LARGE SCALE GENOMIC DNA]</scope>
    <source>
        <strain evidence="1">MCCC 1A06712</strain>
    </source>
</reference>
<dbReference type="Proteomes" id="UP000194664">
    <property type="component" value="Unassembled WGS sequence"/>
</dbReference>
<accession>A0A251X3J4</accession>